<dbReference type="Proteomes" id="UP000094197">
    <property type="component" value="Chromosome 1"/>
</dbReference>
<reference evidence="1 2" key="1">
    <citation type="submission" date="2016-04" db="EMBL/GenBank/DDBJ databases">
        <title>Complete genome seqeunce of Leptospira alstonii serovar Room22.</title>
        <authorList>
            <person name="Nally J.E."/>
            <person name="Bayles D.O."/>
            <person name="Hurley D."/>
            <person name="Fanning S."/>
            <person name="McMahon B.J."/>
            <person name="Arent Z."/>
        </authorList>
    </citation>
    <scope>NUCLEOTIDE SEQUENCE [LARGE SCALE GENOMIC DNA]</scope>
    <source>
        <strain evidence="1 2">GWTS #1</strain>
    </source>
</reference>
<keyword evidence="2" id="KW-1185">Reference proteome</keyword>
<dbReference type="KEGG" id="laj:A0128_01665"/>
<organism evidence="1 2">
    <name type="scientific">Leptospira tipperaryensis</name>
    <dbReference type="NCBI Taxonomy" id="2564040"/>
    <lineage>
        <taxon>Bacteria</taxon>
        <taxon>Pseudomonadati</taxon>
        <taxon>Spirochaetota</taxon>
        <taxon>Spirochaetia</taxon>
        <taxon>Leptospirales</taxon>
        <taxon>Leptospiraceae</taxon>
        <taxon>Leptospira</taxon>
    </lineage>
</organism>
<name>A0A1D7USU3_9LEPT</name>
<accession>A0A1D7USU3</accession>
<evidence type="ECO:0000313" key="2">
    <source>
        <dbReference type="Proteomes" id="UP000094197"/>
    </source>
</evidence>
<sequence>MLSFSSSIFLSNQWEHGFNFTWVCESNIEIKTLFENKRGKSDMNSFCYTAIFEFKSLSRLLKEDPDSFVKLSTLCFIIL</sequence>
<evidence type="ECO:0000313" key="1">
    <source>
        <dbReference type="EMBL" id="AOP32687.1"/>
    </source>
</evidence>
<protein>
    <submittedName>
        <fullName evidence="1">Uncharacterized protein</fullName>
    </submittedName>
</protein>
<proteinExistence type="predicted"/>
<dbReference type="EMBL" id="CP015217">
    <property type="protein sequence ID" value="AOP32687.1"/>
    <property type="molecule type" value="Genomic_DNA"/>
</dbReference>
<gene>
    <name evidence="1" type="ORF">A0128_01665</name>
</gene>
<dbReference type="AlphaFoldDB" id="A0A1D7USU3"/>